<gene>
    <name evidence="1" type="ORF">BD311DRAFT_673168</name>
</gene>
<proteinExistence type="predicted"/>
<dbReference type="Gene3D" id="3.30.560.10">
    <property type="entry name" value="Glucose Oxidase, domain 3"/>
    <property type="match status" value="1"/>
</dbReference>
<dbReference type="OrthoDB" id="269227at2759"/>
<reference evidence="1" key="1">
    <citation type="submission" date="2019-01" db="EMBL/GenBank/DDBJ databases">
        <title>Draft genome sequences of three monokaryotic isolates of the white-rot basidiomycete fungus Dichomitus squalens.</title>
        <authorList>
            <consortium name="DOE Joint Genome Institute"/>
            <person name="Lopez S.C."/>
            <person name="Andreopoulos B."/>
            <person name="Pangilinan J."/>
            <person name="Lipzen A."/>
            <person name="Riley R."/>
            <person name="Ahrendt S."/>
            <person name="Ng V."/>
            <person name="Barry K."/>
            <person name="Daum C."/>
            <person name="Grigoriev I.V."/>
            <person name="Hilden K.S."/>
            <person name="Makela M.R."/>
            <person name="de Vries R.P."/>
        </authorList>
    </citation>
    <scope>NUCLEOTIDE SEQUENCE [LARGE SCALE GENOMIC DNA]</scope>
    <source>
        <strain evidence="1">OM18370.1</strain>
    </source>
</reference>
<feature type="non-terminal residue" evidence="1">
    <location>
        <position position="1"/>
    </location>
</feature>
<organism evidence="1">
    <name type="scientific">Dichomitus squalens</name>
    <dbReference type="NCBI Taxonomy" id="114155"/>
    <lineage>
        <taxon>Eukaryota</taxon>
        <taxon>Fungi</taxon>
        <taxon>Dikarya</taxon>
        <taxon>Basidiomycota</taxon>
        <taxon>Agaricomycotina</taxon>
        <taxon>Agaricomycetes</taxon>
        <taxon>Polyporales</taxon>
        <taxon>Polyporaceae</taxon>
        <taxon>Dichomitus</taxon>
    </lineage>
</organism>
<sequence length="101" mass="11232">VVGRGILSHSLELMSSFTATRLLDEDLSLPTNGSRELDTSIPKNRPDMEFMHILSNSTKYNIPSKGFFTLDTVVKSEGTVRLQTSNPRARQDVDLGFFTSP</sequence>
<accession>A0A4Q9MCP7</accession>
<dbReference type="EMBL" id="ML143495">
    <property type="protein sequence ID" value="TBU23762.1"/>
    <property type="molecule type" value="Genomic_DNA"/>
</dbReference>
<evidence type="ECO:0000313" key="1">
    <source>
        <dbReference type="EMBL" id="TBU23762.1"/>
    </source>
</evidence>
<protein>
    <submittedName>
        <fullName evidence="1">Uncharacterized protein</fullName>
    </submittedName>
</protein>
<dbReference type="AlphaFoldDB" id="A0A4Q9MCP7"/>
<name>A0A4Q9MCP7_9APHY</name>
<dbReference type="Proteomes" id="UP000292957">
    <property type="component" value="Unassembled WGS sequence"/>
</dbReference>